<comment type="caution">
    <text evidence="5">The sequence shown here is derived from an EMBL/GenBank/DDBJ whole genome shotgun (WGS) entry which is preliminary data.</text>
</comment>
<feature type="binding site" evidence="4">
    <location>
        <position position="95"/>
    </location>
    <ligand>
        <name>Mg(2+)</name>
        <dbReference type="ChEBI" id="CHEBI:18420"/>
        <label>1</label>
        <note>catalytic</note>
    </ligand>
</feature>
<dbReference type="InterPro" id="IPR000760">
    <property type="entry name" value="Inositol_monophosphatase-like"/>
</dbReference>
<dbReference type="CDD" id="cd01638">
    <property type="entry name" value="CysQ"/>
    <property type="match status" value="1"/>
</dbReference>
<keyword evidence="3 4" id="KW-0460">Magnesium</keyword>
<dbReference type="RefSeq" id="WP_229729187.1">
    <property type="nucleotide sequence ID" value="NZ_BMCP01000001.1"/>
</dbReference>
<dbReference type="SUPFAM" id="SSF56655">
    <property type="entry name" value="Carbohydrate phosphatase"/>
    <property type="match status" value="1"/>
</dbReference>
<dbReference type="GO" id="GO:0008934">
    <property type="term" value="F:inositol monophosphate 1-phosphatase activity"/>
    <property type="evidence" value="ECO:0007669"/>
    <property type="project" value="TreeGrafter"/>
</dbReference>
<dbReference type="EMBL" id="BMCP01000001">
    <property type="protein sequence ID" value="GGE34388.1"/>
    <property type="molecule type" value="Genomic_DNA"/>
</dbReference>
<evidence type="ECO:0000313" key="6">
    <source>
        <dbReference type="Proteomes" id="UP000602745"/>
    </source>
</evidence>
<sequence>MTPEATAPDLDLLAPALDQIMREAGEIAAGFFHRGARRWEKADSSPVTEGDIAVDTFLKARLPPLLAGSGWLSEETADTAERLQRSHVWVVDPIDGTRAFADGIPMWVISVALVERGRPVLAAIFNPLADEYFEATAGGGARLNGQAIMATSPSGLAGLSISGPAPLFDLFAAFGARKAPWVYALAYRLVHVAAGRIDVATARTNPKDWDLAAADLILHEAGAVLTDLQGRELTYNRLQVSHPALIAAGRAIHSTLVTAIASQNRSSQT</sequence>
<accession>A0A8J2YBT3</accession>
<dbReference type="Gene3D" id="3.30.540.10">
    <property type="entry name" value="Fructose-1,6-Bisphosphatase, subunit A, domain 1"/>
    <property type="match status" value="1"/>
</dbReference>
<dbReference type="GO" id="GO:0007165">
    <property type="term" value="P:signal transduction"/>
    <property type="evidence" value="ECO:0007669"/>
    <property type="project" value="TreeGrafter"/>
</dbReference>
<protein>
    <submittedName>
        <fullName evidence="5">3'(2'),5'-bisphosphate nucleotidase CysQ</fullName>
    </submittedName>
</protein>
<feature type="binding site" evidence="4">
    <location>
        <position position="94"/>
    </location>
    <ligand>
        <name>Mg(2+)</name>
        <dbReference type="ChEBI" id="CHEBI:18420"/>
        <label>1</label>
        <note>catalytic</note>
    </ligand>
</feature>
<gene>
    <name evidence="5" type="ORF">GCM10007276_09720</name>
</gene>
<dbReference type="PANTHER" id="PTHR20854:SF4">
    <property type="entry name" value="INOSITOL-1-MONOPHOSPHATASE-RELATED"/>
    <property type="match status" value="1"/>
</dbReference>
<keyword evidence="6" id="KW-1185">Reference proteome</keyword>
<evidence type="ECO:0000313" key="5">
    <source>
        <dbReference type="EMBL" id="GGE34388.1"/>
    </source>
</evidence>
<evidence type="ECO:0000256" key="3">
    <source>
        <dbReference type="ARBA" id="ARBA00022842"/>
    </source>
</evidence>
<dbReference type="PRINTS" id="PR00377">
    <property type="entry name" value="IMPHPHTASES"/>
</dbReference>
<dbReference type="GO" id="GO:0046854">
    <property type="term" value="P:phosphatidylinositol phosphate biosynthetic process"/>
    <property type="evidence" value="ECO:0007669"/>
    <property type="project" value="InterPro"/>
</dbReference>
<dbReference type="PROSITE" id="PS00630">
    <property type="entry name" value="IMP_2"/>
    <property type="match status" value="1"/>
</dbReference>
<evidence type="ECO:0000256" key="1">
    <source>
        <dbReference type="ARBA" id="ARBA00009759"/>
    </source>
</evidence>
<dbReference type="Pfam" id="PF00459">
    <property type="entry name" value="Inositol_P"/>
    <property type="match status" value="1"/>
</dbReference>
<dbReference type="GO" id="GO:0006020">
    <property type="term" value="P:inositol metabolic process"/>
    <property type="evidence" value="ECO:0007669"/>
    <property type="project" value="TreeGrafter"/>
</dbReference>
<evidence type="ECO:0000256" key="4">
    <source>
        <dbReference type="PIRSR" id="PIRSR600760-2"/>
    </source>
</evidence>
<keyword evidence="2 4" id="KW-0479">Metal-binding</keyword>
<comment type="cofactor">
    <cofactor evidence="4">
        <name>Mg(2+)</name>
        <dbReference type="ChEBI" id="CHEBI:18420"/>
    </cofactor>
</comment>
<comment type="similarity">
    <text evidence="1">Belongs to the inositol monophosphatase superfamily.</text>
</comment>
<reference evidence="5" key="1">
    <citation type="journal article" date="2014" name="Int. J. Syst. Evol. Microbiol.">
        <title>Complete genome sequence of Corynebacterium casei LMG S-19264T (=DSM 44701T), isolated from a smear-ripened cheese.</title>
        <authorList>
            <consortium name="US DOE Joint Genome Institute (JGI-PGF)"/>
            <person name="Walter F."/>
            <person name="Albersmeier A."/>
            <person name="Kalinowski J."/>
            <person name="Ruckert C."/>
        </authorList>
    </citation>
    <scope>NUCLEOTIDE SEQUENCE</scope>
    <source>
        <strain evidence="5">CCM 7684</strain>
    </source>
</reference>
<reference evidence="5" key="2">
    <citation type="submission" date="2020-09" db="EMBL/GenBank/DDBJ databases">
        <authorList>
            <person name="Sun Q."/>
            <person name="Sedlacek I."/>
        </authorList>
    </citation>
    <scope>NUCLEOTIDE SEQUENCE</scope>
    <source>
        <strain evidence="5">CCM 7684</strain>
    </source>
</reference>
<proteinExistence type="inferred from homology"/>
<feature type="binding site" evidence="4">
    <location>
        <position position="210"/>
    </location>
    <ligand>
        <name>Mg(2+)</name>
        <dbReference type="ChEBI" id="CHEBI:18420"/>
        <label>1</label>
        <note>catalytic</note>
    </ligand>
</feature>
<dbReference type="Gene3D" id="3.40.190.80">
    <property type="match status" value="1"/>
</dbReference>
<dbReference type="InterPro" id="IPR020550">
    <property type="entry name" value="Inositol_monophosphatase_CS"/>
</dbReference>
<dbReference type="PANTHER" id="PTHR20854">
    <property type="entry name" value="INOSITOL MONOPHOSPHATASE"/>
    <property type="match status" value="1"/>
</dbReference>
<feature type="binding site" evidence="4">
    <location>
        <position position="92"/>
    </location>
    <ligand>
        <name>Mg(2+)</name>
        <dbReference type="ChEBI" id="CHEBI:18420"/>
        <label>1</label>
        <note>catalytic</note>
    </ligand>
</feature>
<dbReference type="GO" id="GO:0046872">
    <property type="term" value="F:metal ion binding"/>
    <property type="evidence" value="ECO:0007669"/>
    <property type="project" value="UniProtKB-KW"/>
</dbReference>
<dbReference type="AlphaFoldDB" id="A0A8J2YBT3"/>
<evidence type="ECO:0000256" key="2">
    <source>
        <dbReference type="ARBA" id="ARBA00022723"/>
    </source>
</evidence>
<name>A0A8J2YBT3_9RHOB</name>
<feature type="binding site" evidence="4">
    <location>
        <position position="74"/>
    </location>
    <ligand>
        <name>Mg(2+)</name>
        <dbReference type="ChEBI" id="CHEBI:18420"/>
        <label>1</label>
        <note>catalytic</note>
    </ligand>
</feature>
<dbReference type="Proteomes" id="UP000602745">
    <property type="component" value="Unassembled WGS sequence"/>
</dbReference>
<organism evidence="5 6">
    <name type="scientific">Agaricicola taiwanensis</name>
    <dbReference type="NCBI Taxonomy" id="591372"/>
    <lineage>
        <taxon>Bacteria</taxon>
        <taxon>Pseudomonadati</taxon>
        <taxon>Pseudomonadota</taxon>
        <taxon>Alphaproteobacteria</taxon>
        <taxon>Rhodobacterales</taxon>
        <taxon>Paracoccaceae</taxon>
        <taxon>Agaricicola</taxon>
    </lineage>
</organism>